<dbReference type="EMBL" id="FOKI01000030">
    <property type="protein sequence ID" value="SFB33626.1"/>
    <property type="molecule type" value="Genomic_DNA"/>
</dbReference>
<name>A0A1I1A891_9CLOT</name>
<sequence>MDKFVNELNRFFHVSVELPRHSIIFFGSIMSIIVGVFLVLLGVFRKIEIPIYFGVAVILSNLWGVNRQK</sequence>
<keyword evidence="1" id="KW-1133">Transmembrane helix</keyword>
<dbReference type="Proteomes" id="UP000198619">
    <property type="component" value="Unassembled WGS sequence"/>
</dbReference>
<reference evidence="2 3" key="1">
    <citation type="submission" date="2016-10" db="EMBL/GenBank/DDBJ databases">
        <authorList>
            <person name="de Groot N.N."/>
        </authorList>
    </citation>
    <scope>NUCLEOTIDE SEQUENCE [LARGE SCALE GENOMIC DNA]</scope>
    <source>
        <strain evidence="2 3">DSM 12271</strain>
    </source>
</reference>
<organism evidence="2 3">
    <name type="scientific">Clostridium frigidicarnis</name>
    <dbReference type="NCBI Taxonomy" id="84698"/>
    <lineage>
        <taxon>Bacteria</taxon>
        <taxon>Bacillati</taxon>
        <taxon>Bacillota</taxon>
        <taxon>Clostridia</taxon>
        <taxon>Eubacteriales</taxon>
        <taxon>Clostridiaceae</taxon>
        <taxon>Clostridium</taxon>
    </lineage>
</organism>
<evidence type="ECO:0000313" key="2">
    <source>
        <dbReference type="EMBL" id="SFB33626.1"/>
    </source>
</evidence>
<proteinExistence type="predicted"/>
<keyword evidence="1" id="KW-0812">Transmembrane</keyword>
<dbReference type="AlphaFoldDB" id="A0A1I1A891"/>
<keyword evidence="3" id="KW-1185">Reference proteome</keyword>
<evidence type="ECO:0000313" key="3">
    <source>
        <dbReference type="Proteomes" id="UP000198619"/>
    </source>
</evidence>
<accession>A0A1I1A891</accession>
<dbReference type="STRING" id="84698.SAMN04488528_103050"/>
<protein>
    <submittedName>
        <fullName evidence="2">Uncharacterized protein</fullName>
    </submittedName>
</protein>
<dbReference type="RefSeq" id="WP_090042528.1">
    <property type="nucleotide sequence ID" value="NZ_FOKI01000030.1"/>
</dbReference>
<keyword evidence="1" id="KW-0472">Membrane</keyword>
<evidence type="ECO:0000256" key="1">
    <source>
        <dbReference type="SAM" id="Phobius"/>
    </source>
</evidence>
<gene>
    <name evidence="2" type="ORF">SAMN04488528_103050</name>
</gene>
<feature type="transmembrane region" description="Helical" evidence="1">
    <location>
        <begin position="49"/>
        <end position="66"/>
    </location>
</feature>
<feature type="transmembrane region" description="Helical" evidence="1">
    <location>
        <begin position="21"/>
        <end position="43"/>
    </location>
</feature>